<reference evidence="1 2" key="1">
    <citation type="submission" date="2023-01" db="EMBL/GenBank/DDBJ databases">
        <authorList>
            <person name="Whitehead M."/>
        </authorList>
    </citation>
    <scope>NUCLEOTIDE SEQUENCE [LARGE SCALE GENOMIC DNA]</scope>
</reference>
<sequence length="92" mass="10552">MSIKLTEEQKGRVYIEFLTTLQRVKYSNPQIQQIPSQVNSSSIPFTSLTYPYYNANQTLPEFSALSSAINPHQIKTVTPVLLKLFENGYIWP</sequence>
<dbReference type="AlphaFoldDB" id="A0AAV0WV21"/>
<evidence type="ECO:0000313" key="2">
    <source>
        <dbReference type="Proteomes" id="UP001160148"/>
    </source>
</evidence>
<proteinExistence type="predicted"/>
<accession>A0AAV0WV21</accession>
<dbReference type="EMBL" id="CARXXK010000002">
    <property type="protein sequence ID" value="CAI6359673.1"/>
    <property type="molecule type" value="Genomic_DNA"/>
</dbReference>
<protein>
    <submittedName>
        <fullName evidence="1">Uncharacterized protein</fullName>
    </submittedName>
</protein>
<gene>
    <name evidence="1" type="ORF">MEUPH1_LOCUS15060</name>
</gene>
<comment type="caution">
    <text evidence="1">The sequence shown here is derived from an EMBL/GenBank/DDBJ whole genome shotgun (WGS) entry which is preliminary data.</text>
</comment>
<organism evidence="1 2">
    <name type="scientific">Macrosiphum euphorbiae</name>
    <name type="common">potato aphid</name>
    <dbReference type="NCBI Taxonomy" id="13131"/>
    <lineage>
        <taxon>Eukaryota</taxon>
        <taxon>Metazoa</taxon>
        <taxon>Ecdysozoa</taxon>
        <taxon>Arthropoda</taxon>
        <taxon>Hexapoda</taxon>
        <taxon>Insecta</taxon>
        <taxon>Pterygota</taxon>
        <taxon>Neoptera</taxon>
        <taxon>Paraneoptera</taxon>
        <taxon>Hemiptera</taxon>
        <taxon>Sternorrhyncha</taxon>
        <taxon>Aphidomorpha</taxon>
        <taxon>Aphidoidea</taxon>
        <taxon>Aphididae</taxon>
        <taxon>Macrosiphini</taxon>
        <taxon>Macrosiphum</taxon>
    </lineage>
</organism>
<dbReference type="Proteomes" id="UP001160148">
    <property type="component" value="Unassembled WGS sequence"/>
</dbReference>
<keyword evidence="2" id="KW-1185">Reference proteome</keyword>
<name>A0AAV0WV21_9HEMI</name>
<evidence type="ECO:0000313" key="1">
    <source>
        <dbReference type="EMBL" id="CAI6359673.1"/>
    </source>
</evidence>